<name>A0A6A5UQ22_9PLEO</name>
<reference evidence="2" key="1">
    <citation type="journal article" date="2020" name="Stud. Mycol.">
        <title>101 Dothideomycetes genomes: a test case for predicting lifestyles and emergence of pathogens.</title>
        <authorList>
            <person name="Haridas S."/>
            <person name="Albert R."/>
            <person name="Binder M."/>
            <person name="Bloem J."/>
            <person name="Labutti K."/>
            <person name="Salamov A."/>
            <person name="Andreopoulos B."/>
            <person name="Baker S."/>
            <person name="Barry K."/>
            <person name="Bills G."/>
            <person name="Bluhm B."/>
            <person name="Cannon C."/>
            <person name="Castanera R."/>
            <person name="Culley D."/>
            <person name="Daum C."/>
            <person name="Ezra D."/>
            <person name="Gonzalez J."/>
            <person name="Henrissat B."/>
            <person name="Kuo A."/>
            <person name="Liang C."/>
            <person name="Lipzen A."/>
            <person name="Lutzoni F."/>
            <person name="Magnuson J."/>
            <person name="Mondo S."/>
            <person name="Nolan M."/>
            <person name="Ohm R."/>
            <person name="Pangilinan J."/>
            <person name="Park H.-J."/>
            <person name="Ramirez L."/>
            <person name="Alfaro M."/>
            <person name="Sun H."/>
            <person name="Tritt A."/>
            <person name="Yoshinaga Y."/>
            <person name="Zwiers L.-H."/>
            <person name="Turgeon B."/>
            <person name="Goodwin S."/>
            <person name="Spatafora J."/>
            <person name="Crous P."/>
            <person name="Grigoriev I."/>
        </authorList>
    </citation>
    <scope>NUCLEOTIDE SEQUENCE</scope>
    <source>
        <strain evidence="2">CBS 675.92</strain>
    </source>
</reference>
<dbReference type="EMBL" id="ML976978">
    <property type="protein sequence ID" value="KAF1963167.1"/>
    <property type="molecule type" value="Genomic_DNA"/>
</dbReference>
<sequence length="157" mass="16847">MRERGRNVVAGVWSGLCDLGVLGLSAMMGAPLASCSGIFPFSEGLWGLGWSYGGMFFSFGFGFAGRGVALVVVAVNGGRGAWKIDAQVVVVPRRRIRGIFFASRVVVGVPDRHGGDLAAIVIDEFGREKWPASMTVTLWVLQAESRLREDKTEGLGR</sequence>
<evidence type="ECO:0000313" key="3">
    <source>
        <dbReference type="Proteomes" id="UP000800035"/>
    </source>
</evidence>
<keyword evidence="3" id="KW-1185">Reference proteome</keyword>
<keyword evidence="1" id="KW-1133">Transmembrane helix</keyword>
<keyword evidence="1" id="KW-0812">Transmembrane</keyword>
<evidence type="ECO:0000313" key="2">
    <source>
        <dbReference type="EMBL" id="KAF1963167.1"/>
    </source>
</evidence>
<organism evidence="2 3">
    <name type="scientific">Byssothecium circinans</name>
    <dbReference type="NCBI Taxonomy" id="147558"/>
    <lineage>
        <taxon>Eukaryota</taxon>
        <taxon>Fungi</taxon>
        <taxon>Dikarya</taxon>
        <taxon>Ascomycota</taxon>
        <taxon>Pezizomycotina</taxon>
        <taxon>Dothideomycetes</taxon>
        <taxon>Pleosporomycetidae</taxon>
        <taxon>Pleosporales</taxon>
        <taxon>Massarineae</taxon>
        <taxon>Massarinaceae</taxon>
        <taxon>Byssothecium</taxon>
    </lineage>
</organism>
<protein>
    <submittedName>
        <fullName evidence="2">Uncharacterized protein</fullName>
    </submittedName>
</protein>
<gene>
    <name evidence="2" type="ORF">CC80DRAFT_531004</name>
</gene>
<evidence type="ECO:0000256" key="1">
    <source>
        <dbReference type="SAM" id="Phobius"/>
    </source>
</evidence>
<dbReference type="AlphaFoldDB" id="A0A6A5UQ22"/>
<proteinExistence type="predicted"/>
<feature type="transmembrane region" description="Helical" evidence="1">
    <location>
        <begin position="51"/>
        <end position="75"/>
    </location>
</feature>
<keyword evidence="1" id="KW-0472">Membrane</keyword>
<dbReference type="Proteomes" id="UP000800035">
    <property type="component" value="Unassembled WGS sequence"/>
</dbReference>
<accession>A0A6A5UQ22</accession>